<dbReference type="EMBL" id="QLSZ01000013">
    <property type="protein sequence ID" value="RAR70064.1"/>
    <property type="molecule type" value="Genomic_DNA"/>
</dbReference>
<gene>
    <name evidence="1" type="ORF">CLV55_11353</name>
</gene>
<comment type="caution">
    <text evidence="1">The sequence shown here is derived from an EMBL/GenBank/DDBJ whole genome shotgun (WGS) entry which is preliminary data.</text>
</comment>
<name>A0A328YA56_9FLAO</name>
<dbReference type="Proteomes" id="UP000248840">
    <property type="component" value="Unassembled WGS sequence"/>
</dbReference>
<proteinExistence type="predicted"/>
<dbReference type="AlphaFoldDB" id="A0A328YA56"/>
<evidence type="ECO:0000313" key="1">
    <source>
        <dbReference type="EMBL" id="RAR70064.1"/>
    </source>
</evidence>
<dbReference type="RefSeq" id="WP_394338247.1">
    <property type="nucleotide sequence ID" value="NZ_QLSZ01000013.1"/>
</dbReference>
<organism evidence="1 2">
    <name type="scientific">Flavobacterium aciduliphilum</name>
    <dbReference type="NCBI Taxonomy" id="1101402"/>
    <lineage>
        <taxon>Bacteria</taxon>
        <taxon>Pseudomonadati</taxon>
        <taxon>Bacteroidota</taxon>
        <taxon>Flavobacteriia</taxon>
        <taxon>Flavobacteriales</taxon>
        <taxon>Flavobacteriaceae</taxon>
        <taxon>Flavobacterium</taxon>
    </lineage>
</organism>
<sequence length="136" mass="15835">MYTLPKIERFNQNVLYKHHIYNSVFITLPFDAIDNTGVLLPLFSEICDQGFKNNLSPIAIVDTFFDTYLNSFSEEDKINLMFRFIQYVERQIILFDAIEDAAFPVVNIWKGRGLYAICVNVQILVGLEKKWCSILN</sequence>
<reference evidence="1 2" key="1">
    <citation type="submission" date="2018-06" db="EMBL/GenBank/DDBJ databases">
        <title>Genomic Encyclopedia of Archaeal and Bacterial Type Strains, Phase II (KMG-II): from individual species to whole genera.</title>
        <authorList>
            <person name="Goeker M."/>
        </authorList>
    </citation>
    <scope>NUCLEOTIDE SEQUENCE [LARGE SCALE GENOMIC DNA]</scope>
    <source>
        <strain evidence="1 2">DSM 25663</strain>
    </source>
</reference>
<accession>A0A328YA56</accession>
<keyword evidence="2" id="KW-1185">Reference proteome</keyword>
<protein>
    <submittedName>
        <fullName evidence="1">Uncharacterized protein</fullName>
    </submittedName>
</protein>
<evidence type="ECO:0000313" key="2">
    <source>
        <dbReference type="Proteomes" id="UP000248840"/>
    </source>
</evidence>